<dbReference type="GeneID" id="15613033"/>
<dbReference type="EMBL" id="HF679132">
    <property type="protein sequence ID" value="CCU55611.1"/>
    <property type="molecule type" value="Genomic_DNA"/>
</dbReference>
<dbReference type="KEGG" id="vg:15613033"/>
<feature type="transmembrane region" description="Helical" evidence="1">
    <location>
        <begin position="51"/>
        <end position="69"/>
    </location>
</feature>
<proteinExistence type="predicted"/>
<organismHost>
    <name type="scientific">Choristoneura fumiferana</name>
    <name type="common">Spruce budworm moth</name>
    <name type="synonym">Archips fumiferana</name>
    <dbReference type="NCBI Taxonomy" id="7141"/>
</organismHost>
<organism evidence="2 3">
    <name type="scientific">Choristoneura biennis entomopoxvirus</name>
    <name type="common">CbEPV</name>
    <dbReference type="NCBI Taxonomy" id="10288"/>
    <lineage>
        <taxon>Viruses</taxon>
        <taxon>Varidnaviria</taxon>
        <taxon>Bamfordvirae</taxon>
        <taxon>Nucleocytoviricota</taxon>
        <taxon>Pokkesviricetes</taxon>
        <taxon>Chitovirales</taxon>
        <taxon>Poxviridae</taxon>
        <taxon>Entomopoxvirinae</taxon>
        <taxon>Betaentomopoxvirus</taxon>
        <taxon>Betaentomopoxvirus cbiennis</taxon>
    </lineage>
</organism>
<dbReference type="OrthoDB" id="36964at10239"/>
<dbReference type="Proteomes" id="UP000792220">
    <property type="component" value="Genome"/>
</dbReference>
<reference evidence="2" key="1">
    <citation type="journal article" date="2013" name="J. Virol.">
        <title>New Insights into the Evolution of Entomopoxvirinae from the Complete Genome Sequences of Four Entomopoxviruses Infecting Adoxophyes honmai, Choristoneura biennis, Choristoneura rosaceana, and Mythimna separata.</title>
        <authorList>
            <person name="Theze J."/>
            <person name="Takatsuka J."/>
            <person name="Li Z."/>
            <person name="Gallais J."/>
            <person name="Doucet D."/>
            <person name="Arif B."/>
            <person name="Nakai M."/>
            <person name="Herniou E.A."/>
        </authorList>
    </citation>
    <scope>NUCLEOTIDE SEQUENCE</scope>
</reference>
<name>A0A916KPF0_CBEPV</name>
<evidence type="ECO:0000313" key="3">
    <source>
        <dbReference type="Proteomes" id="UP000792220"/>
    </source>
</evidence>
<evidence type="ECO:0000256" key="1">
    <source>
        <dbReference type="SAM" id="Phobius"/>
    </source>
</evidence>
<protein>
    <submittedName>
        <fullName evidence="2">Uncharacterized protein</fullName>
    </submittedName>
</protein>
<accession>A0A916KPF0</accession>
<evidence type="ECO:0000313" key="2">
    <source>
        <dbReference type="EMBL" id="CCU55611.1"/>
    </source>
</evidence>
<gene>
    <name evidence="2" type="ORF">CHBEV_043</name>
</gene>
<sequence length="101" mass="12333">MEDNVIEFINVFKYLSNSIIILRDKKLYDKCDIIVHKLLNILFRFFHINKYIFYVYLIFDVNVMTFIELPNDKHMYEIIKNRFKIDGSDINNINIRIYNTS</sequence>
<keyword evidence="1" id="KW-1133">Transmembrane helix</keyword>
<keyword evidence="1" id="KW-0472">Membrane</keyword>
<keyword evidence="3" id="KW-1185">Reference proteome</keyword>
<dbReference type="RefSeq" id="YP_008004113.1">
    <property type="nucleotide sequence ID" value="NC_021248.1"/>
</dbReference>
<keyword evidence="1" id="KW-0812">Transmembrane</keyword>